<dbReference type="EMBL" id="AVBH01000003">
    <property type="protein sequence ID" value="KGO99801.1"/>
    <property type="molecule type" value="Genomic_DNA"/>
</dbReference>
<organism evidence="4 5">
    <name type="scientific">Lysobacter defluvii IMMIB APB-9 = DSM 18482</name>
    <dbReference type="NCBI Taxonomy" id="1385515"/>
    <lineage>
        <taxon>Bacteria</taxon>
        <taxon>Pseudomonadati</taxon>
        <taxon>Pseudomonadota</taxon>
        <taxon>Gammaproteobacteria</taxon>
        <taxon>Lysobacterales</taxon>
        <taxon>Lysobacteraceae</taxon>
        <taxon>Novilysobacter</taxon>
    </lineage>
</organism>
<dbReference type="Pfam" id="PF13511">
    <property type="entry name" value="DUF4124"/>
    <property type="match status" value="1"/>
</dbReference>
<dbReference type="STRING" id="1385515.GCA_000423325_02042"/>
<dbReference type="RefSeq" id="WP_081677896.1">
    <property type="nucleotide sequence ID" value="NZ_AVBH01000003.1"/>
</dbReference>
<comment type="caution">
    <text evidence="4">The sequence shown here is derived from an EMBL/GenBank/DDBJ whole genome shotgun (WGS) entry which is preliminary data.</text>
</comment>
<protein>
    <recommendedName>
        <fullName evidence="3">DUF4124 domain-containing protein</fullName>
    </recommendedName>
</protein>
<proteinExistence type="predicted"/>
<keyword evidence="5" id="KW-1185">Reference proteome</keyword>
<evidence type="ECO:0000313" key="4">
    <source>
        <dbReference type="EMBL" id="KGO99801.1"/>
    </source>
</evidence>
<dbReference type="InterPro" id="IPR025392">
    <property type="entry name" value="DUF4124"/>
</dbReference>
<dbReference type="AlphaFoldDB" id="A0A0A0MC69"/>
<evidence type="ECO:0000256" key="2">
    <source>
        <dbReference type="SAM" id="SignalP"/>
    </source>
</evidence>
<feature type="domain" description="DUF4124" evidence="3">
    <location>
        <begin position="19"/>
        <end position="54"/>
    </location>
</feature>
<dbReference type="eggNOG" id="ENOG50339YA">
    <property type="taxonomic scope" value="Bacteria"/>
</dbReference>
<reference evidence="4 5" key="1">
    <citation type="submission" date="2013-08" db="EMBL/GenBank/DDBJ databases">
        <title>Genomic analysis of Lysobacter defluvii.</title>
        <authorList>
            <person name="Wang Q."/>
            <person name="Wang G."/>
        </authorList>
    </citation>
    <scope>NUCLEOTIDE SEQUENCE [LARGE SCALE GENOMIC DNA]</scope>
    <source>
        <strain evidence="4 5">IMMIB APB-9</strain>
    </source>
</reference>
<feature type="region of interest" description="Disordered" evidence="1">
    <location>
        <begin position="60"/>
        <end position="79"/>
    </location>
</feature>
<evidence type="ECO:0000256" key="1">
    <source>
        <dbReference type="SAM" id="MobiDB-lite"/>
    </source>
</evidence>
<evidence type="ECO:0000259" key="3">
    <source>
        <dbReference type="Pfam" id="PF13511"/>
    </source>
</evidence>
<evidence type="ECO:0000313" key="5">
    <source>
        <dbReference type="Proteomes" id="UP000030003"/>
    </source>
</evidence>
<dbReference type="OrthoDB" id="7068596at2"/>
<feature type="chain" id="PRO_5001973483" description="DUF4124 domain-containing protein" evidence="2">
    <location>
        <begin position="27"/>
        <end position="139"/>
    </location>
</feature>
<keyword evidence="2" id="KW-0732">Signal</keyword>
<sequence length="139" mass="14371">MPFQTVPRLILAALLATGLVALPAAAQELYQWKDANGVTHYSDTPPPAGAEHSVRYISHNGAASRAASPEAEEAASGESEACLAARNNLAMLKSDGPVGEDTDGDGVADTELDAAQRHAQLQLAEASIRVHCAQPASAD</sequence>
<accession>A0A0A0MC69</accession>
<feature type="signal peptide" evidence="2">
    <location>
        <begin position="1"/>
        <end position="26"/>
    </location>
</feature>
<dbReference type="Proteomes" id="UP000030003">
    <property type="component" value="Unassembled WGS sequence"/>
</dbReference>
<gene>
    <name evidence="4" type="ORF">N791_13950</name>
</gene>
<name>A0A0A0MC69_9GAMM</name>